<feature type="compositionally biased region" description="Low complexity" evidence="6">
    <location>
        <begin position="457"/>
        <end position="467"/>
    </location>
</feature>
<keyword evidence="4" id="KW-0866">Nonsense-mediated mRNA decay</keyword>
<gene>
    <name evidence="10" type="ORF">ACAOBT_LOCUS30304</name>
</gene>
<evidence type="ECO:0000256" key="5">
    <source>
        <dbReference type="ARBA" id="ARBA00023242"/>
    </source>
</evidence>
<dbReference type="InterPro" id="IPR019458">
    <property type="entry name" value="Est1-like_N"/>
</dbReference>
<sequence length="921" mass="104585">MRRIHPATDVNQKPGHELTKKLYRTISEQAKRLDDSRSCARNIKELFTPTLTVQRKKFCDYCERLIFSDVVLYGRKTEELLWRKGFYDVISTAKKLKKKEFQPEEVLCIESHINAGIGYYNHMMMKLQYEFDLVLKNVVDFHILCEMKKDADIKLEATEWAKQSIHQCLIYLGDLNRYKLDIYPNLNPTLSVRYYLQAVTYRPDFGMPHNQMGTLEMNRNHFLEAVYHYIRCLSCKISFDGTTNNLLGLFEKNSKFIEHLPPESNSVDCIIELDKSENIKRLIARFLLLIDIWYFNKKVPKVYNLCHQIYKNLEECLGYPKPTVSESGEGPNDSASIETDTSSVYLSSDKVFKMIVICLLCIAKLRSANSPQLSTAVAFSLGVYSLLIQHVASHIRDSILNCPLNGNIKAHKSNGILKDLMSGGKKRSRTKLRRRKVVKVESDEESDVSGSERNDDYSSSSEDSFISDTEDVLAVSSDEECDVSKEGLELKPAQKLLNGIKTPKPSQKAKEDVVEKIQLMDANDTLEIVTEESCLESIRILNDWLKTDTEILKSCAANTKSVFKQITNLLNLLNINMSSAKVIGVKLKLSEVITKEAKIPLTEDIILKGIPTFEESQKEIDWKYLDERGLNAKEEAVIRSIKLLSFGKYLSTLDESGISYDEDKNIFVCAIDETKKDDMKISAALLEELDMCNGDVMNDTATSAAPSGSQSSQDNTKPPHHNNHRSQQLNKMKHMGQLWLAAEVHALETRVGGARPALSPYLVVDAEALIGSSHAVRHLVASRKFVVVVPTAVVSALDDLKHERIEARDAIRWLETQFRRGNRFFRAQRPYEKAPLPFIKYPKKRDKEMHAYIQIVECCHYLAEQQKGAANLVTLLVGNQNILVNGENKEFSYVGLAQSAGIAIESITVFYAKWKKSKGKR</sequence>
<reference evidence="10" key="1">
    <citation type="submission" date="2022-03" db="EMBL/GenBank/DDBJ databases">
        <authorList>
            <person name="Sayadi A."/>
        </authorList>
    </citation>
    <scope>NUCLEOTIDE SEQUENCE</scope>
</reference>
<feature type="domain" description="PIN" evidence="9">
    <location>
        <begin position="762"/>
        <end position="874"/>
    </location>
</feature>
<dbReference type="Proteomes" id="UP001152888">
    <property type="component" value="Unassembled WGS sequence"/>
</dbReference>
<dbReference type="Gene3D" id="3.40.50.1010">
    <property type="entry name" value="5'-nuclease"/>
    <property type="match status" value="1"/>
</dbReference>
<evidence type="ECO:0000313" key="10">
    <source>
        <dbReference type="EMBL" id="CAH2008542.1"/>
    </source>
</evidence>
<dbReference type="CDD" id="cd09884">
    <property type="entry name" value="PIN_Smg5-like"/>
    <property type="match status" value="1"/>
</dbReference>
<dbReference type="InterPro" id="IPR002716">
    <property type="entry name" value="PIN_dom"/>
</dbReference>
<dbReference type="AlphaFoldDB" id="A0A9P0M4B7"/>
<dbReference type="OrthoDB" id="5920073at2759"/>
<name>A0A9P0M4B7_ACAOB</name>
<comment type="caution">
    <text evidence="10">The sequence shown here is derived from an EMBL/GenBank/DDBJ whole genome shotgun (WGS) entry which is preliminary data.</text>
</comment>
<dbReference type="InterPro" id="IPR011990">
    <property type="entry name" value="TPR-like_helical_dom_sf"/>
</dbReference>
<evidence type="ECO:0000256" key="2">
    <source>
        <dbReference type="ARBA" id="ARBA00004496"/>
    </source>
</evidence>
<keyword evidence="5" id="KW-0539">Nucleus</keyword>
<evidence type="ECO:0000313" key="11">
    <source>
        <dbReference type="Proteomes" id="UP001152888"/>
    </source>
</evidence>
<feature type="region of interest" description="Disordered" evidence="6">
    <location>
        <begin position="419"/>
        <end position="467"/>
    </location>
</feature>
<dbReference type="GO" id="GO:0042162">
    <property type="term" value="F:telomeric DNA binding"/>
    <property type="evidence" value="ECO:0007669"/>
    <property type="project" value="TreeGrafter"/>
</dbReference>
<dbReference type="GO" id="GO:0005737">
    <property type="term" value="C:cytoplasm"/>
    <property type="evidence" value="ECO:0007669"/>
    <property type="project" value="UniProtKB-SubCell"/>
</dbReference>
<dbReference type="InterPro" id="IPR045153">
    <property type="entry name" value="Est1/Ebs1-like"/>
</dbReference>
<dbReference type="SUPFAM" id="SSF48452">
    <property type="entry name" value="TPR-like"/>
    <property type="match status" value="1"/>
</dbReference>
<organism evidence="10 11">
    <name type="scientific">Acanthoscelides obtectus</name>
    <name type="common">Bean weevil</name>
    <name type="synonym">Bruchus obtectus</name>
    <dbReference type="NCBI Taxonomy" id="200917"/>
    <lineage>
        <taxon>Eukaryota</taxon>
        <taxon>Metazoa</taxon>
        <taxon>Ecdysozoa</taxon>
        <taxon>Arthropoda</taxon>
        <taxon>Hexapoda</taxon>
        <taxon>Insecta</taxon>
        <taxon>Pterygota</taxon>
        <taxon>Neoptera</taxon>
        <taxon>Endopterygota</taxon>
        <taxon>Coleoptera</taxon>
        <taxon>Polyphaga</taxon>
        <taxon>Cucujiformia</taxon>
        <taxon>Chrysomeloidea</taxon>
        <taxon>Chrysomelidae</taxon>
        <taxon>Bruchinae</taxon>
        <taxon>Bruchini</taxon>
        <taxon>Acanthoscelides</taxon>
    </lineage>
</organism>
<dbReference type="EMBL" id="CAKOFQ010007816">
    <property type="protein sequence ID" value="CAH2008542.1"/>
    <property type="molecule type" value="Genomic_DNA"/>
</dbReference>
<dbReference type="Pfam" id="PF10373">
    <property type="entry name" value="EST1_DNA_bind"/>
    <property type="match status" value="1"/>
</dbReference>
<keyword evidence="11" id="KW-1185">Reference proteome</keyword>
<proteinExistence type="predicted"/>
<feature type="domain" description="DNA/RNA-binding" evidence="7">
    <location>
        <begin position="191"/>
        <end position="397"/>
    </location>
</feature>
<feature type="compositionally biased region" description="Polar residues" evidence="6">
    <location>
        <begin position="699"/>
        <end position="716"/>
    </location>
</feature>
<dbReference type="InterPro" id="IPR018834">
    <property type="entry name" value="DNA/RNA-bd_Est1-type"/>
</dbReference>
<evidence type="ECO:0000259" key="8">
    <source>
        <dbReference type="Pfam" id="PF10374"/>
    </source>
</evidence>
<dbReference type="PANTHER" id="PTHR15696">
    <property type="entry name" value="SMG-7 SUPPRESSOR WITH MORPHOLOGICAL EFFECT ON GENITALIA PROTEIN 7"/>
    <property type="match status" value="1"/>
</dbReference>
<evidence type="ECO:0000256" key="1">
    <source>
        <dbReference type="ARBA" id="ARBA00004123"/>
    </source>
</evidence>
<dbReference type="PANTHER" id="PTHR15696:SF7">
    <property type="entry name" value="NONSENSE-MEDIATED MRNA DECAY FACTOR"/>
    <property type="match status" value="1"/>
</dbReference>
<feature type="domain" description="Telomerase activating protein Est1-like N-terminal" evidence="8">
    <location>
        <begin position="76"/>
        <end position="180"/>
    </location>
</feature>
<accession>A0A9P0M4B7</accession>
<dbReference type="GO" id="GO:0070034">
    <property type="term" value="F:telomerase RNA binding"/>
    <property type="evidence" value="ECO:0007669"/>
    <property type="project" value="TreeGrafter"/>
</dbReference>
<keyword evidence="3" id="KW-0963">Cytoplasm</keyword>
<evidence type="ECO:0000259" key="7">
    <source>
        <dbReference type="Pfam" id="PF10373"/>
    </source>
</evidence>
<dbReference type="Gene3D" id="1.25.40.10">
    <property type="entry name" value="Tetratricopeptide repeat domain"/>
    <property type="match status" value="1"/>
</dbReference>
<dbReference type="Pfam" id="PF10374">
    <property type="entry name" value="EST1"/>
    <property type="match status" value="1"/>
</dbReference>
<protein>
    <recommendedName>
        <fullName evidence="12">Protein SMG5</fullName>
    </recommendedName>
</protein>
<dbReference type="FunFam" id="3.40.50.1010:FF:000033">
    <property type="entry name" value="Blast:Protein SMG5"/>
    <property type="match status" value="1"/>
</dbReference>
<feature type="region of interest" description="Disordered" evidence="6">
    <location>
        <begin position="697"/>
        <end position="729"/>
    </location>
</feature>
<dbReference type="GO" id="GO:0000184">
    <property type="term" value="P:nuclear-transcribed mRNA catabolic process, nonsense-mediated decay"/>
    <property type="evidence" value="ECO:0007669"/>
    <property type="project" value="UniProtKB-KW"/>
</dbReference>
<evidence type="ECO:0000256" key="4">
    <source>
        <dbReference type="ARBA" id="ARBA00023161"/>
    </source>
</evidence>
<evidence type="ECO:0000256" key="3">
    <source>
        <dbReference type="ARBA" id="ARBA00022490"/>
    </source>
</evidence>
<evidence type="ECO:0008006" key="12">
    <source>
        <dbReference type="Google" id="ProtNLM"/>
    </source>
</evidence>
<feature type="compositionally biased region" description="Basic residues" evidence="6">
    <location>
        <begin position="424"/>
        <end position="437"/>
    </location>
</feature>
<comment type="subcellular location">
    <subcellularLocation>
        <location evidence="2">Cytoplasm</location>
    </subcellularLocation>
    <subcellularLocation>
        <location evidence="1">Nucleus</location>
    </subcellularLocation>
</comment>
<dbReference type="Pfam" id="PF13638">
    <property type="entry name" value="PIN_4"/>
    <property type="match status" value="1"/>
</dbReference>
<evidence type="ECO:0000259" key="9">
    <source>
        <dbReference type="Pfam" id="PF13638"/>
    </source>
</evidence>
<evidence type="ECO:0000256" key="6">
    <source>
        <dbReference type="SAM" id="MobiDB-lite"/>
    </source>
</evidence>
<dbReference type="GO" id="GO:0005697">
    <property type="term" value="C:telomerase holoenzyme complex"/>
    <property type="evidence" value="ECO:0007669"/>
    <property type="project" value="TreeGrafter"/>
</dbReference>